<dbReference type="PANTHER" id="PTHR21064:SF6">
    <property type="entry name" value="AMINOGLYCOSIDE PHOSPHOTRANSFERASE DOMAIN-CONTAINING PROTEIN"/>
    <property type="match status" value="1"/>
</dbReference>
<organism evidence="3 4">
    <name type="scientific">Paenibacillus herberti</name>
    <dbReference type="NCBI Taxonomy" id="1619309"/>
    <lineage>
        <taxon>Bacteria</taxon>
        <taxon>Bacillati</taxon>
        <taxon>Bacillota</taxon>
        <taxon>Bacilli</taxon>
        <taxon>Bacillales</taxon>
        <taxon>Paenibacillaceae</taxon>
        <taxon>Paenibacillus</taxon>
    </lineage>
</organism>
<dbReference type="InterPro" id="IPR050249">
    <property type="entry name" value="Pseudomonas-type_ThrB"/>
</dbReference>
<dbReference type="Gene3D" id="3.90.1200.10">
    <property type="match status" value="1"/>
</dbReference>
<evidence type="ECO:0000256" key="1">
    <source>
        <dbReference type="ARBA" id="ARBA00038240"/>
    </source>
</evidence>
<comment type="similarity">
    <text evidence="1">Belongs to the pseudomonas-type ThrB family.</text>
</comment>
<keyword evidence="4" id="KW-1185">Reference proteome</keyword>
<dbReference type="GO" id="GO:0019202">
    <property type="term" value="F:amino acid kinase activity"/>
    <property type="evidence" value="ECO:0007669"/>
    <property type="project" value="TreeGrafter"/>
</dbReference>
<accession>A0A229P2P3</accession>
<dbReference type="AlphaFoldDB" id="A0A229P2P3"/>
<dbReference type="SUPFAM" id="SSF56112">
    <property type="entry name" value="Protein kinase-like (PK-like)"/>
    <property type="match status" value="1"/>
</dbReference>
<dbReference type="EMBL" id="NMUQ01000001">
    <property type="protein sequence ID" value="OXM16357.1"/>
    <property type="molecule type" value="Genomic_DNA"/>
</dbReference>
<dbReference type="OrthoDB" id="2664740at2"/>
<dbReference type="Proteomes" id="UP000215145">
    <property type="component" value="Unassembled WGS sequence"/>
</dbReference>
<dbReference type="InterPro" id="IPR011009">
    <property type="entry name" value="Kinase-like_dom_sf"/>
</dbReference>
<dbReference type="Pfam" id="PF01636">
    <property type="entry name" value="APH"/>
    <property type="match status" value="1"/>
</dbReference>
<feature type="domain" description="Aminoglycoside phosphotransferase" evidence="2">
    <location>
        <begin position="21"/>
        <end position="243"/>
    </location>
</feature>
<dbReference type="Gene3D" id="3.30.200.20">
    <property type="entry name" value="Phosphorylase Kinase, domain 1"/>
    <property type="match status" value="1"/>
</dbReference>
<dbReference type="PANTHER" id="PTHR21064">
    <property type="entry name" value="AMINOGLYCOSIDE PHOSPHOTRANSFERASE DOMAIN-CONTAINING PROTEIN-RELATED"/>
    <property type="match status" value="1"/>
</dbReference>
<proteinExistence type="inferred from homology"/>
<gene>
    <name evidence="3" type="ORF">CGZ75_06650</name>
</gene>
<sequence length="334" mass="38678">MVLKEKIDELLSHYFKITHYEIQPVPFGLTNITKFLTIDNNKYVVRIYNSHTKNVQSIKLEAEITTFLNSSNLSFEVPAFLPTLARNQYIHFRDRTLGAVVSFIEGTIPEMATIQQAENFGSVVGEVSSALLHFKARDTNYKGMPFSRFNQLHPLADFNNVDAFFNKPPFHIPSKSMTFYQEMISTLERKIHLIDDLPKQFVHHDLLIYNLLATGDRMSGVLDFDFTSLDVSFMEFVISLNHILQLTDGSWKMVEAYIKGYSQFRKCTSHELNQLQLLTQLYHIAVLHIYIGQQYSGVDIEQNFNYILNQFITRNDWLNNNGEKINKLIAGYLL</sequence>
<evidence type="ECO:0000259" key="2">
    <source>
        <dbReference type="Pfam" id="PF01636"/>
    </source>
</evidence>
<evidence type="ECO:0000313" key="4">
    <source>
        <dbReference type="Proteomes" id="UP000215145"/>
    </source>
</evidence>
<comment type="caution">
    <text evidence="3">The sequence shown here is derived from an EMBL/GenBank/DDBJ whole genome shotgun (WGS) entry which is preliminary data.</text>
</comment>
<dbReference type="InterPro" id="IPR002575">
    <property type="entry name" value="Aminoglycoside_PTrfase"/>
</dbReference>
<protein>
    <recommendedName>
        <fullName evidence="2">Aminoglycoside phosphotransferase domain-containing protein</fullName>
    </recommendedName>
</protein>
<reference evidence="3 4" key="1">
    <citation type="submission" date="2017-07" db="EMBL/GenBank/DDBJ databases">
        <title>Paenibacillus herberti R33 genome sequencing and assembly.</title>
        <authorList>
            <person name="Su W."/>
        </authorList>
    </citation>
    <scope>NUCLEOTIDE SEQUENCE [LARGE SCALE GENOMIC DNA]</scope>
    <source>
        <strain evidence="3 4">R33</strain>
    </source>
</reference>
<evidence type="ECO:0000313" key="3">
    <source>
        <dbReference type="EMBL" id="OXM16357.1"/>
    </source>
</evidence>
<name>A0A229P2P3_9BACL</name>